<dbReference type="Proteomes" id="UP000051221">
    <property type="component" value="Unassembled WGS sequence"/>
</dbReference>
<sequence>MPSTYTWGNRISQTTFTSTYDKRGQIEELVEQAKLANNKLHLFMQGLTQKVNNESGKRITYSRGPLKTRQRIAEKCGITNWDDTTTDITGAGVKTPLEVKDIARATIVFSTIAQMLAFRDFIYTTDEFTALKKPQFDRSPAVKDLWAKNIEDVYKDVKFFLAMDIDFKGRTIPHIVELQLNVSQMSRGKAYGHAFYNLTRLAYIQGEQRFVWDDDDCIIRVGGDIKGKIGDKLRTSITHCRSMAEGDQNVLLACEILSKFLTLKLRLLSTRETQKLDSKTNRMKTVTEHNVFANGTQPLVIRGGQAFALSLKNGRPDTSLQGAQAWAIAYLSSFIWSKFTKFQNLPGVTGLASNIHAKR</sequence>
<keyword evidence="2" id="KW-1185">Reference proteome</keyword>
<comment type="caution">
    <text evidence="1">The sequence shown here is derived from an EMBL/GenBank/DDBJ whole genome shotgun (WGS) entry which is preliminary data.</text>
</comment>
<protein>
    <submittedName>
        <fullName evidence="1">Uncharacterized protein</fullName>
    </submittedName>
</protein>
<dbReference type="AlphaFoldDB" id="A0A0Q2SHJ9"/>
<dbReference type="InParanoid" id="A0A0Q2SHJ9"/>
<evidence type="ECO:0000313" key="1">
    <source>
        <dbReference type="EMBL" id="KQH87163.1"/>
    </source>
</evidence>
<organism evidence="1 2">
    <name type="scientific">Vibrio furnissii</name>
    <dbReference type="NCBI Taxonomy" id="29494"/>
    <lineage>
        <taxon>Bacteria</taxon>
        <taxon>Pseudomonadati</taxon>
        <taxon>Pseudomonadota</taxon>
        <taxon>Gammaproteobacteria</taxon>
        <taxon>Vibrionales</taxon>
        <taxon>Vibrionaceae</taxon>
        <taxon>Vibrio</taxon>
    </lineage>
</organism>
<dbReference type="EMBL" id="LKHS01000004">
    <property type="protein sequence ID" value="KQH87163.1"/>
    <property type="molecule type" value="Genomic_DNA"/>
</dbReference>
<proteinExistence type="predicted"/>
<name>A0A0Q2SHJ9_VIBFU</name>
<accession>A0A0Q2SHJ9</accession>
<dbReference type="RefSeq" id="WP_055465523.1">
    <property type="nucleotide sequence ID" value="NZ_LKHS01000004.1"/>
</dbReference>
<gene>
    <name evidence="1" type="ORF">AMR76_05435</name>
</gene>
<reference evidence="1 2" key="1">
    <citation type="submission" date="2015-08" db="EMBL/GenBank/DDBJ databases">
        <title>Antibacterial properties of a collection of Vibrionaceae strains.</title>
        <authorList>
            <person name="Giubergia S."/>
        </authorList>
    </citation>
    <scope>NUCLEOTIDE SEQUENCE [LARGE SCALE GENOMIC DNA]</scope>
    <source>
        <strain evidence="1 2">S0821</strain>
    </source>
</reference>
<evidence type="ECO:0000313" key="2">
    <source>
        <dbReference type="Proteomes" id="UP000051221"/>
    </source>
</evidence>